<reference evidence="2 3" key="1">
    <citation type="submission" date="2016-03" db="EMBL/GenBank/DDBJ databases">
        <title>Cyphomyrmex costatus WGS genome.</title>
        <authorList>
            <person name="Nygaard S."/>
            <person name="Hu H."/>
            <person name="Boomsma J."/>
            <person name="Zhang G."/>
        </authorList>
    </citation>
    <scope>NUCLEOTIDE SEQUENCE [LARGE SCALE GENOMIC DNA]</scope>
    <source>
        <strain evidence="2">MS0001</strain>
        <tissue evidence="2">Whole body</tissue>
    </source>
</reference>
<protein>
    <submittedName>
        <fullName evidence="2">Uncharacterized protein</fullName>
    </submittedName>
</protein>
<evidence type="ECO:0000313" key="3">
    <source>
        <dbReference type="Proteomes" id="UP000078542"/>
    </source>
</evidence>
<accession>A0A195D0T7</accession>
<dbReference type="EMBL" id="KQ977004">
    <property type="protein sequence ID" value="KYN06525.1"/>
    <property type="molecule type" value="Genomic_DNA"/>
</dbReference>
<organism evidence="2 3">
    <name type="scientific">Cyphomyrmex costatus</name>
    <dbReference type="NCBI Taxonomy" id="456900"/>
    <lineage>
        <taxon>Eukaryota</taxon>
        <taxon>Metazoa</taxon>
        <taxon>Ecdysozoa</taxon>
        <taxon>Arthropoda</taxon>
        <taxon>Hexapoda</taxon>
        <taxon>Insecta</taxon>
        <taxon>Pterygota</taxon>
        <taxon>Neoptera</taxon>
        <taxon>Endopterygota</taxon>
        <taxon>Hymenoptera</taxon>
        <taxon>Apocrita</taxon>
        <taxon>Aculeata</taxon>
        <taxon>Formicoidea</taxon>
        <taxon>Formicidae</taxon>
        <taxon>Myrmicinae</taxon>
        <taxon>Cyphomyrmex</taxon>
    </lineage>
</organism>
<evidence type="ECO:0000313" key="2">
    <source>
        <dbReference type="EMBL" id="KYN06525.1"/>
    </source>
</evidence>
<gene>
    <name evidence="2" type="ORF">ALC62_02604</name>
</gene>
<proteinExistence type="predicted"/>
<dbReference type="AlphaFoldDB" id="A0A195D0T7"/>
<feature type="region of interest" description="Disordered" evidence="1">
    <location>
        <begin position="1"/>
        <end position="34"/>
    </location>
</feature>
<feature type="compositionally biased region" description="Basic and acidic residues" evidence="1">
    <location>
        <begin position="19"/>
        <end position="34"/>
    </location>
</feature>
<name>A0A195D0T7_9HYME</name>
<evidence type="ECO:0000256" key="1">
    <source>
        <dbReference type="SAM" id="MobiDB-lite"/>
    </source>
</evidence>
<feature type="non-terminal residue" evidence="2">
    <location>
        <position position="1"/>
    </location>
</feature>
<keyword evidence="3" id="KW-1185">Reference proteome</keyword>
<sequence>LQSATTVILPTEDEEEKEDDIKNERGTNQGRREGGEISRAAAFCARCTDDCPARPMIDRCDCGLSNSQLVARHVRIIMQHASSPFLFLPPSLFISIVSSVKGNTCVNAPIEYLRPASRPLMADIVEELLHGPIRNAAQRDDRRAHVHGIHYSGP</sequence>
<dbReference type="Proteomes" id="UP000078542">
    <property type="component" value="Unassembled WGS sequence"/>
</dbReference>